<evidence type="ECO:0000259" key="10">
    <source>
        <dbReference type="Pfam" id="PF00712"/>
    </source>
</evidence>
<dbReference type="GO" id="GO:0005737">
    <property type="term" value="C:cytoplasm"/>
    <property type="evidence" value="ECO:0007669"/>
    <property type="project" value="UniProtKB-SubCell"/>
</dbReference>
<evidence type="ECO:0000256" key="5">
    <source>
        <dbReference type="ARBA" id="ARBA00022695"/>
    </source>
</evidence>
<comment type="subcellular location">
    <subcellularLocation>
        <location evidence="1 9">Cytoplasm</location>
    </subcellularLocation>
</comment>
<dbReference type="PIRSF" id="PIRSF000804">
    <property type="entry name" value="DNA_pol_III_b"/>
    <property type="match status" value="1"/>
</dbReference>
<evidence type="ECO:0000256" key="7">
    <source>
        <dbReference type="ARBA" id="ARBA00022932"/>
    </source>
</evidence>
<sequence>MKFSCTQENLKVGLLNIVHIAGKNINLPILSNALIDVSDSLIKLIATDLEIGITASVRGKIEKNGKITVNAKLLTDYVNLLPNGRVDIELMEDELKLACGNFKTKIKSEDAGDYPIIPSVDKANYFSFDWEEFKRIAGGVIFAVAADETRIELSGVYFEFNENELTLAATDSYRLIERKIKYKNKTILPEAKKFIIPTKTLIEITRLSQRSNEVEVAEEKTNKEIKLYVAENQILFMYDEVELVSRIIEGQYPDYKQIIPNVSQENKTTVVLERRELSQAVKASSLFSQTNINDIQIDLSFSAKKITVSSISGQSGESRVEIPTEVSNKDTYVVLNYRYLLDGLNNFEGERVIMEVVDSTTPVVFRIENRSDCLYIIMPIKK</sequence>
<feature type="domain" description="DNA polymerase III beta sliding clamp central" evidence="11">
    <location>
        <begin position="131"/>
        <end position="254"/>
    </location>
</feature>
<dbReference type="GO" id="GO:0009360">
    <property type="term" value="C:DNA polymerase III complex"/>
    <property type="evidence" value="ECO:0007669"/>
    <property type="project" value="InterPro"/>
</dbReference>
<dbReference type="CDD" id="cd00140">
    <property type="entry name" value="beta_clamp"/>
    <property type="match status" value="1"/>
</dbReference>
<keyword evidence="3 9" id="KW-0963">Cytoplasm</keyword>
<evidence type="ECO:0000256" key="6">
    <source>
        <dbReference type="ARBA" id="ARBA00022705"/>
    </source>
</evidence>
<evidence type="ECO:0000313" key="13">
    <source>
        <dbReference type="EMBL" id="OGF14692.1"/>
    </source>
</evidence>
<dbReference type="InterPro" id="IPR001001">
    <property type="entry name" value="DNA_polIII_beta"/>
</dbReference>
<comment type="subunit">
    <text evidence="9">Forms a ring-shaped head-to-tail homodimer around DNA.</text>
</comment>
<evidence type="ECO:0000256" key="2">
    <source>
        <dbReference type="ARBA" id="ARBA00010752"/>
    </source>
</evidence>
<name>A0A1F5RK16_9BACT</name>
<dbReference type="PANTHER" id="PTHR30478:SF0">
    <property type="entry name" value="BETA SLIDING CLAMP"/>
    <property type="match status" value="1"/>
</dbReference>
<dbReference type="Gene3D" id="3.10.150.10">
    <property type="entry name" value="DNA Polymerase III, subunit A, domain 2"/>
    <property type="match status" value="1"/>
</dbReference>
<keyword evidence="8" id="KW-0238">DNA-binding</keyword>
<keyword evidence="5 9" id="KW-0548">Nucleotidyltransferase</keyword>
<dbReference type="AlphaFoldDB" id="A0A1F5RK16"/>
<dbReference type="EMBL" id="MFFU01000060">
    <property type="protein sequence ID" value="OGF14692.1"/>
    <property type="molecule type" value="Genomic_DNA"/>
</dbReference>
<dbReference type="SUPFAM" id="SSF55979">
    <property type="entry name" value="DNA clamp"/>
    <property type="match status" value="3"/>
</dbReference>
<comment type="similarity">
    <text evidence="2 9">Belongs to the beta sliding clamp family.</text>
</comment>
<proteinExistence type="inferred from homology"/>
<gene>
    <name evidence="13" type="ORF">A3D54_03835</name>
</gene>
<dbReference type="Pfam" id="PF02767">
    <property type="entry name" value="DNA_pol3_beta_2"/>
    <property type="match status" value="1"/>
</dbReference>
<dbReference type="InterPro" id="IPR022634">
    <property type="entry name" value="DNA_polIII_beta_N"/>
</dbReference>
<reference evidence="13 14" key="1">
    <citation type="journal article" date="2016" name="Nat. Commun.">
        <title>Thousands of microbial genomes shed light on interconnected biogeochemical processes in an aquifer system.</title>
        <authorList>
            <person name="Anantharaman K."/>
            <person name="Brown C.T."/>
            <person name="Hug L.A."/>
            <person name="Sharon I."/>
            <person name="Castelle C.J."/>
            <person name="Probst A.J."/>
            <person name="Thomas B.C."/>
            <person name="Singh A."/>
            <person name="Wilkins M.J."/>
            <person name="Karaoz U."/>
            <person name="Brodie E.L."/>
            <person name="Williams K.H."/>
            <person name="Hubbard S.S."/>
            <person name="Banfield J.F."/>
        </authorList>
    </citation>
    <scope>NUCLEOTIDE SEQUENCE [LARGE SCALE GENOMIC DNA]</scope>
</reference>
<feature type="domain" description="DNA polymerase III beta sliding clamp N-terminal" evidence="10">
    <location>
        <begin position="1"/>
        <end position="118"/>
    </location>
</feature>
<evidence type="ECO:0000259" key="12">
    <source>
        <dbReference type="Pfam" id="PF02768"/>
    </source>
</evidence>
<dbReference type="InterPro" id="IPR022637">
    <property type="entry name" value="DNA_polIII_beta_cen"/>
</dbReference>
<dbReference type="GO" id="GO:0008408">
    <property type="term" value="F:3'-5' exonuclease activity"/>
    <property type="evidence" value="ECO:0007669"/>
    <property type="project" value="InterPro"/>
</dbReference>
<dbReference type="InterPro" id="IPR046938">
    <property type="entry name" value="DNA_clamp_sf"/>
</dbReference>
<comment type="caution">
    <text evidence="13">The sequence shown here is derived from an EMBL/GenBank/DDBJ whole genome shotgun (WGS) entry which is preliminary data.</text>
</comment>
<evidence type="ECO:0000256" key="3">
    <source>
        <dbReference type="ARBA" id="ARBA00022490"/>
    </source>
</evidence>
<dbReference type="Proteomes" id="UP000177691">
    <property type="component" value="Unassembled WGS sequence"/>
</dbReference>
<evidence type="ECO:0000256" key="1">
    <source>
        <dbReference type="ARBA" id="ARBA00004496"/>
    </source>
</evidence>
<dbReference type="GO" id="GO:0003887">
    <property type="term" value="F:DNA-directed DNA polymerase activity"/>
    <property type="evidence" value="ECO:0007669"/>
    <property type="project" value="UniProtKB-UniRule"/>
</dbReference>
<dbReference type="PANTHER" id="PTHR30478">
    <property type="entry name" value="DNA POLYMERASE III SUBUNIT BETA"/>
    <property type="match status" value="1"/>
</dbReference>
<dbReference type="GO" id="GO:0006271">
    <property type="term" value="P:DNA strand elongation involved in DNA replication"/>
    <property type="evidence" value="ECO:0007669"/>
    <property type="project" value="TreeGrafter"/>
</dbReference>
<protein>
    <recommendedName>
        <fullName evidence="9">Beta sliding clamp</fullName>
    </recommendedName>
</protein>
<dbReference type="GO" id="GO:0003677">
    <property type="term" value="F:DNA binding"/>
    <property type="evidence" value="ECO:0007669"/>
    <property type="project" value="UniProtKB-UniRule"/>
</dbReference>
<dbReference type="SMART" id="SM00480">
    <property type="entry name" value="POL3Bc"/>
    <property type="match status" value="1"/>
</dbReference>
<evidence type="ECO:0000313" key="14">
    <source>
        <dbReference type="Proteomes" id="UP000177691"/>
    </source>
</evidence>
<evidence type="ECO:0000256" key="8">
    <source>
        <dbReference type="ARBA" id="ARBA00023125"/>
    </source>
</evidence>
<dbReference type="Gene3D" id="3.70.10.10">
    <property type="match status" value="1"/>
</dbReference>
<evidence type="ECO:0000256" key="9">
    <source>
        <dbReference type="PIRNR" id="PIRNR000804"/>
    </source>
</evidence>
<evidence type="ECO:0000256" key="4">
    <source>
        <dbReference type="ARBA" id="ARBA00022679"/>
    </source>
</evidence>
<feature type="domain" description="DNA polymerase III beta sliding clamp C-terminal" evidence="12">
    <location>
        <begin position="257"/>
        <end position="380"/>
    </location>
</feature>
<keyword evidence="7 9" id="KW-0239">DNA-directed DNA polymerase</keyword>
<dbReference type="InterPro" id="IPR022635">
    <property type="entry name" value="DNA_polIII_beta_C"/>
</dbReference>
<comment type="function">
    <text evidence="9">Confers DNA tethering and processivity to DNA polymerases and other proteins. Acts as a clamp, forming a ring around DNA (a reaction catalyzed by the clamp-loading complex) which diffuses in an ATP-independent manner freely and bidirectionally along dsDNA. Initially characterized for its ability to contact the catalytic subunit of DNA polymerase III (Pol III), a complex, multichain enzyme responsible for most of the replicative synthesis in bacteria; Pol III exhibits 3'-5' exonuclease proofreading activity. The beta chain is required for initiation of replication as well as for processivity of DNA replication.</text>
</comment>
<dbReference type="NCBIfam" id="TIGR00663">
    <property type="entry name" value="dnan"/>
    <property type="match status" value="1"/>
</dbReference>
<accession>A0A1F5RK16</accession>
<organism evidence="13 14">
    <name type="scientific">Candidatus Falkowbacteria bacterium RIFCSPHIGHO2_02_FULL_45_15</name>
    <dbReference type="NCBI Taxonomy" id="1797987"/>
    <lineage>
        <taxon>Bacteria</taxon>
        <taxon>Candidatus Falkowiibacteriota</taxon>
    </lineage>
</organism>
<keyword evidence="6 9" id="KW-0235">DNA replication</keyword>
<evidence type="ECO:0000259" key="11">
    <source>
        <dbReference type="Pfam" id="PF02767"/>
    </source>
</evidence>
<dbReference type="Pfam" id="PF02768">
    <property type="entry name" value="DNA_pol3_beta_3"/>
    <property type="match status" value="1"/>
</dbReference>
<keyword evidence="4 9" id="KW-0808">Transferase</keyword>
<dbReference type="Pfam" id="PF00712">
    <property type="entry name" value="DNA_pol3_beta"/>
    <property type="match status" value="1"/>
</dbReference>